<dbReference type="EMBL" id="BAABHA010000015">
    <property type="protein sequence ID" value="GAA4393371.1"/>
    <property type="molecule type" value="Genomic_DNA"/>
</dbReference>
<gene>
    <name evidence="1" type="ORF">GCM10023186_44850</name>
</gene>
<dbReference type="RefSeq" id="WP_345227943.1">
    <property type="nucleotide sequence ID" value="NZ_BAABHA010000015.1"/>
</dbReference>
<proteinExistence type="predicted"/>
<accession>A0ABP8JNI4</accession>
<organism evidence="1 2">
    <name type="scientific">Hymenobacter koreensis</name>
    <dbReference type="NCBI Taxonomy" id="1084523"/>
    <lineage>
        <taxon>Bacteria</taxon>
        <taxon>Pseudomonadati</taxon>
        <taxon>Bacteroidota</taxon>
        <taxon>Cytophagia</taxon>
        <taxon>Cytophagales</taxon>
        <taxon>Hymenobacteraceae</taxon>
        <taxon>Hymenobacter</taxon>
    </lineage>
</organism>
<reference evidence="2" key="1">
    <citation type="journal article" date="2019" name="Int. J. Syst. Evol. Microbiol.">
        <title>The Global Catalogue of Microorganisms (GCM) 10K type strain sequencing project: providing services to taxonomists for standard genome sequencing and annotation.</title>
        <authorList>
            <consortium name="The Broad Institute Genomics Platform"/>
            <consortium name="The Broad Institute Genome Sequencing Center for Infectious Disease"/>
            <person name="Wu L."/>
            <person name="Ma J."/>
        </authorList>
    </citation>
    <scope>NUCLEOTIDE SEQUENCE [LARGE SCALE GENOMIC DNA]</scope>
    <source>
        <strain evidence="2">JCM 17924</strain>
    </source>
</reference>
<sequence>MIQQHHYIETPSPLYLNTSEEAACPVETEEVRRRFSWKALVRMPWHTVEALFWGVAAEDDKYVQEVPVVLEEVRKARKNPMQVA</sequence>
<comment type="caution">
    <text evidence="1">The sequence shown here is derived from an EMBL/GenBank/DDBJ whole genome shotgun (WGS) entry which is preliminary data.</text>
</comment>
<name>A0ABP8JNI4_9BACT</name>
<dbReference type="Proteomes" id="UP001500454">
    <property type="component" value="Unassembled WGS sequence"/>
</dbReference>
<protein>
    <submittedName>
        <fullName evidence="1">Uncharacterized protein</fullName>
    </submittedName>
</protein>
<evidence type="ECO:0000313" key="2">
    <source>
        <dbReference type="Proteomes" id="UP001500454"/>
    </source>
</evidence>
<keyword evidence="2" id="KW-1185">Reference proteome</keyword>
<evidence type="ECO:0000313" key="1">
    <source>
        <dbReference type="EMBL" id="GAA4393371.1"/>
    </source>
</evidence>